<accession>A0A645E6G4</accession>
<reference evidence="1" key="1">
    <citation type="submission" date="2019-08" db="EMBL/GenBank/DDBJ databases">
        <authorList>
            <person name="Kucharzyk K."/>
            <person name="Murdoch R.W."/>
            <person name="Higgins S."/>
            <person name="Loffler F."/>
        </authorList>
    </citation>
    <scope>NUCLEOTIDE SEQUENCE</scope>
</reference>
<organism evidence="1">
    <name type="scientific">bioreactor metagenome</name>
    <dbReference type="NCBI Taxonomy" id="1076179"/>
    <lineage>
        <taxon>unclassified sequences</taxon>
        <taxon>metagenomes</taxon>
        <taxon>ecological metagenomes</taxon>
    </lineage>
</organism>
<dbReference type="EMBL" id="VSSQ01043413">
    <property type="protein sequence ID" value="MPM97095.1"/>
    <property type="molecule type" value="Genomic_DNA"/>
</dbReference>
<comment type="caution">
    <text evidence="1">The sequence shown here is derived from an EMBL/GenBank/DDBJ whole genome shotgun (WGS) entry which is preliminary data.</text>
</comment>
<evidence type="ECO:0000313" key="1">
    <source>
        <dbReference type="EMBL" id="MPM97095.1"/>
    </source>
</evidence>
<gene>
    <name evidence="1" type="ORF">SDC9_144268</name>
</gene>
<protein>
    <submittedName>
        <fullName evidence="1">Uncharacterized protein</fullName>
    </submittedName>
</protein>
<name>A0A645E6G4_9ZZZZ</name>
<proteinExistence type="predicted"/>
<dbReference type="Pfam" id="PF19538">
    <property type="entry name" value="DUF6062"/>
    <property type="match status" value="1"/>
</dbReference>
<sequence length="241" mass="27898">MPFALTSIHLEEALKKPGCPICRLSEEAVQRTADGFLYENTMNPDWRKPIMASHGFCPTHTKLMVAVEMSSSGPVLGINYIYEQLARQVADEMEEHRSGWKKFTSKFTRSGKPKDPAPCPLCAFQLQTEENLLDGLFEELNAESSIFRDAYTQSDGLCYVHLMQGVFLFAQTYPKALSFLVPLTQERLRTRSTEMKEYIRKHDWHYRDEVKTEAEQSAWKRTLTFFTGLPEDMFIHKIEKR</sequence>
<dbReference type="AlphaFoldDB" id="A0A645E6G4"/>
<dbReference type="InterPro" id="IPR045706">
    <property type="entry name" value="DUF6062"/>
</dbReference>